<dbReference type="InterPro" id="IPR005025">
    <property type="entry name" value="FMN_Rdtase-like_dom"/>
</dbReference>
<dbReference type="GO" id="GO:0005829">
    <property type="term" value="C:cytosol"/>
    <property type="evidence" value="ECO:0007669"/>
    <property type="project" value="TreeGrafter"/>
</dbReference>
<dbReference type="RefSeq" id="WP_133712796.1">
    <property type="nucleotide sequence ID" value="NZ_SOAG01000016.1"/>
</dbReference>
<dbReference type="InterPro" id="IPR050712">
    <property type="entry name" value="NAD(P)H-dep_reductase"/>
</dbReference>
<keyword evidence="3" id="KW-1185">Reference proteome</keyword>
<dbReference type="Gene3D" id="3.40.50.360">
    <property type="match status" value="1"/>
</dbReference>
<dbReference type="PANTHER" id="PTHR30543">
    <property type="entry name" value="CHROMATE REDUCTASE"/>
    <property type="match status" value="1"/>
</dbReference>
<dbReference type="GO" id="GO:0016491">
    <property type="term" value="F:oxidoreductase activity"/>
    <property type="evidence" value="ECO:0007669"/>
    <property type="project" value="InterPro"/>
</dbReference>
<dbReference type="AlphaFoldDB" id="A0A4R7F1X3"/>
<feature type="domain" description="NADPH-dependent FMN reductase-like" evidence="1">
    <location>
        <begin position="1"/>
        <end position="138"/>
    </location>
</feature>
<name>A0A4R7F1X3_9FLAO</name>
<reference evidence="2 3" key="1">
    <citation type="submission" date="2019-03" db="EMBL/GenBank/DDBJ databases">
        <title>Genomic Encyclopedia of Archaeal and Bacterial Type Strains, Phase II (KMG-II): from individual species to whole genera.</title>
        <authorList>
            <person name="Goeker M."/>
        </authorList>
    </citation>
    <scope>NUCLEOTIDE SEQUENCE [LARGE SCALE GENOMIC DNA]</scope>
    <source>
        <strain evidence="2 3">DSM 28213</strain>
    </source>
</reference>
<dbReference type="Pfam" id="PF03358">
    <property type="entry name" value="FMN_red"/>
    <property type="match status" value="1"/>
</dbReference>
<organism evidence="2 3">
    <name type="scientific">Myroides indicus</name>
    <dbReference type="NCBI Taxonomy" id="1323422"/>
    <lineage>
        <taxon>Bacteria</taxon>
        <taxon>Pseudomonadati</taxon>
        <taxon>Bacteroidota</taxon>
        <taxon>Flavobacteriia</taxon>
        <taxon>Flavobacteriales</taxon>
        <taxon>Flavobacteriaceae</taxon>
        <taxon>Myroides</taxon>
    </lineage>
</organism>
<evidence type="ECO:0000313" key="2">
    <source>
        <dbReference type="EMBL" id="TDS57228.1"/>
    </source>
</evidence>
<dbReference type="SUPFAM" id="SSF52218">
    <property type="entry name" value="Flavoproteins"/>
    <property type="match status" value="1"/>
</dbReference>
<accession>A0A4R7F1X3</accession>
<proteinExistence type="predicted"/>
<gene>
    <name evidence="2" type="ORF">C8P70_11641</name>
</gene>
<dbReference type="InterPro" id="IPR029039">
    <property type="entry name" value="Flavoprotein-like_sf"/>
</dbReference>
<comment type="caution">
    <text evidence="2">The sequence shown here is derived from an EMBL/GenBank/DDBJ whole genome shotgun (WGS) entry which is preliminary data.</text>
</comment>
<dbReference type="PANTHER" id="PTHR30543:SF21">
    <property type="entry name" value="NAD(P)H-DEPENDENT FMN REDUCTASE LOT6"/>
    <property type="match status" value="1"/>
</dbReference>
<sequence length="184" mass="20983">MKIVIILSAIREERKSQSLAIFLLNKMNERVSTELIDLQEINLPAFGTKLESHQNIEQIRHILIKSDGIIFISPEYHQTYTSTLKNMVEYYWAEFSKKPIGVVTTSAGKLGGVQASIHLQSLVLGLGAYPVPTRLLIPEIQNAFNEKNEPVNSDIEKNTEYFIDEFLDFAAVLYQDKRNKRVIS</sequence>
<dbReference type="GO" id="GO:0010181">
    <property type="term" value="F:FMN binding"/>
    <property type="evidence" value="ECO:0007669"/>
    <property type="project" value="TreeGrafter"/>
</dbReference>
<protein>
    <submittedName>
        <fullName evidence="2">NAD(P)H-dependent FMN reductase</fullName>
    </submittedName>
</protein>
<evidence type="ECO:0000313" key="3">
    <source>
        <dbReference type="Proteomes" id="UP000295215"/>
    </source>
</evidence>
<evidence type="ECO:0000259" key="1">
    <source>
        <dbReference type="Pfam" id="PF03358"/>
    </source>
</evidence>
<dbReference type="Proteomes" id="UP000295215">
    <property type="component" value="Unassembled WGS sequence"/>
</dbReference>
<dbReference type="OrthoDB" id="9812295at2"/>
<dbReference type="EMBL" id="SOAG01000016">
    <property type="protein sequence ID" value="TDS57228.1"/>
    <property type="molecule type" value="Genomic_DNA"/>
</dbReference>